<dbReference type="PANTHER" id="PTHR33240">
    <property type="entry name" value="OS08G0508500 PROTEIN"/>
    <property type="match status" value="1"/>
</dbReference>
<evidence type="ECO:0000256" key="1">
    <source>
        <dbReference type="SAM" id="MobiDB-lite"/>
    </source>
</evidence>
<dbReference type="PANTHER" id="PTHR33240:SF15">
    <property type="entry name" value="GAG-PRO-LIKE PROTEIN"/>
    <property type="match status" value="1"/>
</dbReference>
<evidence type="ECO:0000313" key="2">
    <source>
        <dbReference type="EMBL" id="GAA0162448.1"/>
    </source>
</evidence>
<evidence type="ECO:0000313" key="3">
    <source>
        <dbReference type="Proteomes" id="UP001454036"/>
    </source>
</evidence>
<sequence length="346" mass="38719">MISAPGRRDKNRYCEYHREHGHETNECRILKAELEKLIKGGYLKEFVDKETQRDAPSHNRRSPLLDNRPKVKREQLEAPPVTGRINTISGGIAGGGDSRNSRKSYAIREVYSLNTTTSINELITFSNQELQGIETPHDDPIMIVPIIANFIVERMLVDTGTSSDIVDKLQLPRSLLQPLHTPLTGFTGHSVFATGVVTLDFTVGCASKSSTIRAQFTVVDIKGPSYNGLIGRPILTALRAHSLKDEIPNPGGIGEVCGDQKRARICCQTSVPLVNRGKKEQGYKRGRENHMEVNVMRGEEEEDNAPKERESGKKGEPNEELESVPFRREVEKTFRIGTNLESKHRR</sequence>
<protein>
    <submittedName>
        <fullName evidence="2">Uncharacterized protein</fullName>
    </submittedName>
</protein>
<dbReference type="Proteomes" id="UP001454036">
    <property type="component" value="Unassembled WGS sequence"/>
</dbReference>
<dbReference type="Gene3D" id="2.40.70.10">
    <property type="entry name" value="Acid Proteases"/>
    <property type="match status" value="1"/>
</dbReference>
<accession>A0AAV3QH05</accession>
<feature type="region of interest" description="Disordered" evidence="1">
    <location>
        <begin position="295"/>
        <end position="346"/>
    </location>
</feature>
<dbReference type="SUPFAM" id="SSF50630">
    <property type="entry name" value="Acid proteases"/>
    <property type="match status" value="1"/>
</dbReference>
<feature type="region of interest" description="Disordered" evidence="1">
    <location>
        <begin position="49"/>
        <end position="70"/>
    </location>
</feature>
<dbReference type="AlphaFoldDB" id="A0AAV3QH05"/>
<gene>
    <name evidence="2" type="ORF">LIER_18538</name>
</gene>
<comment type="caution">
    <text evidence="2">The sequence shown here is derived from an EMBL/GenBank/DDBJ whole genome shotgun (WGS) entry which is preliminary data.</text>
</comment>
<feature type="compositionally biased region" description="Basic and acidic residues" evidence="1">
    <location>
        <begin position="304"/>
        <end position="317"/>
    </location>
</feature>
<dbReference type="CDD" id="cd00303">
    <property type="entry name" value="retropepsin_like"/>
    <property type="match status" value="1"/>
</dbReference>
<organism evidence="2 3">
    <name type="scientific">Lithospermum erythrorhizon</name>
    <name type="common">Purple gromwell</name>
    <name type="synonym">Lithospermum officinale var. erythrorhizon</name>
    <dbReference type="NCBI Taxonomy" id="34254"/>
    <lineage>
        <taxon>Eukaryota</taxon>
        <taxon>Viridiplantae</taxon>
        <taxon>Streptophyta</taxon>
        <taxon>Embryophyta</taxon>
        <taxon>Tracheophyta</taxon>
        <taxon>Spermatophyta</taxon>
        <taxon>Magnoliopsida</taxon>
        <taxon>eudicotyledons</taxon>
        <taxon>Gunneridae</taxon>
        <taxon>Pentapetalae</taxon>
        <taxon>asterids</taxon>
        <taxon>lamiids</taxon>
        <taxon>Boraginales</taxon>
        <taxon>Boraginaceae</taxon>
        <taxon>Boraginoideae</taxon>
        <taxon>Lithospermeae</taxon>
        <taxon>Lithospermum</taxon>
    </lineage>
</organism>
<name>A0AAV3QH05_LITER</name>
<keyword evidence="3" id="KW-1185">Reference proteome</keyword>
<reference evidence="2 3" key="1">
    <citation type="submission" date="2024-01" db="EMBL/GenBank/DDBJ databases">
        <title>The complete chloroplast genome sequence of Lithospermum erythrorhizon: insights into the phylogenetic relationship among Boraginaceae species and the maternal lineages of purple gromwells.</title>
        <authorList>
            <person name="Okada T."/>
            <person name="Watanabe K."/>
        </authorList>
    </citation>
    <scope>NUCLEOTIDE SEQUENCE [LARGE SCALE GENOMIC DNA]</scope>
</reference>
<dbReference type="InterPro" id="IPR021109">
    <property type="entry name" value="Peptidase_aspartic_dom_sf"/>
</dbReference>
<proteinExistence type="predicted"/>
<dbReference type="EMBL" id="BAABME010004457">
    <property type="protein sequence ID" value="GAA0162448.1"/>
    <property type="molecule type" value="Genomic_DNA"/>
</dbReference>
<feature type="compositionally biased region" description="Basic and acidic residues" evidence="1">
    <location>
        <begin position="325"/>
        <end position="334"/>
    </location>
</feature>